<evidence type="ECO:0000313" key="4">
    <source>
        <dbReference type="Proteomes" id="UP001596058"/>
    </source>
</evidence>
<dbReference type="SUPFAM" id="SSF51338">
    <property type="entry name" value="Composite domain of metallo-dependent hydrolases"/>
    <property type="match status" value="1"/>
</dbReference>
<dbReference type="Gene3D" id="2.30.40.10">
    <property type="entry name" value="Urease, subunit C, domain 1"/>
    <property type="match status" value="1"/>
</dbReference>
<dbReference type="NCBIfam" id="NF006681">
    <property type="entry name" value="PRK09229.1-2"/>
    <property type="match status" value="1"/>
</dbReference>
<comment type="caution">
    <text evidence="3">The sequence shown here is derived from an EMBL/GenBank/DDBJ whole genome shotgun (WGS) entry which is preliminary data.</text>
</comment>
<name>A0ABW1D4D9_9ACTN</name>
<evidence type="ECO:0000256" key="1">
    <source>
        <dbReference type="ARBA" id="ARBA00022801"/>
    </source>
</evidence>
<dbReference type="InterPro" id="IPR011059">
    <property type="entry name" value="Metal-dep_hydrolase_composite"/>
</dbReference>
<keyword evidence="4" id="KW-1185">Reference proteome</keyword>
<dbReference type="SUPFAM" id="SSF51556">
    <property type="entry name" value="Metallo-dependent hydrolases"/>
    <property type="match status" value="1"/>
</dbReference>
<dbReference type="GO" id="GO:0050416">
    <property type="term" value="F:formimidoylglutamate deiminase activity"/>
    <property type="evidence" value="ECO:0007669"/>
    <property type="project" value="UniProtKB-EC"/>
</dbReference>
<organism evidence="3 4">
    <name type="scientific">Nonomuraea insulae</name>
    <dbReference type="NCBI Taxonomy" id="1616787"/>
    <lineage>
        <taxon>Bacteria</taxon>
        <taxon>Bacillati</taxon>
        <taxon>Actinomycetota</taxon>
        <taxon>Actinomycetes</taxon>
        <taxon>Streptosporangiales</taxon>
        <taxon>Streptosporangiaceae</taxon>
        <taxon>Nonomuraea</taxon>
    </lineage>
</organism>
<accession>A0ABW1D4D9</accession>
<evidence type="ECO:0000313" key="3">
    <source>
        <dbReference type="EMBL" id="MFC5831951.1"/>
    </source>
</evidence>
<feature type="domain" description="Amidohydrolase-related" evidence="2">
    <location>
        <begin position="49"/>
        <end position="419"/>
    </location>
</feature>
<reference evidence="4" key="1">
    <citation type="journal article" date="2019" name="Int. J. Syst. Evol. Microbiol.">
        <title>The Global Catalogue of Microorganisms (GCM) 10K type strain sequencing project: providing services to taxonomists for standard genome sequencing and annotation.</title>
        <authorList>
            <consortium name="The Broad Institute Genomics Platform"/>
            <consortium name="The Broad Institute Genome Sequencing Center for Infectious Disease"/>
            <person name="Wu L."/>
            <person name="Ma J."/>
        </authorList>
    </citation>
    <scope>NUCLEOTIDE SEQUENCE [LARGE SCALE GENOMIC DNA]</scope>
    <source>
        <strain evidence="4">CCUG 53903</strain>
    </source>
</reference>
<keyword evidence="1 3" id="KW-0378">Hydrolase</keyword>
<dbReference type="EC" id="3.5.3.13" evidence="3"/>
<dbReference type="Proteomes" id="UP001596058">
    <property type="component" value="Unassembled WGS sequence"/>
</dbReference>
<protein>
    <submittedName>
        <fullName evidence="3">Formimidoylglutamate deiminase</fullName>
        <ecNumber evidence="3">3.5.3.13</ecNumber>
    </submittedName>
</protein>
<dbReference type="PANTHER" id="PTHR43794:SF11">
    <property type="entry name" value="AMIDOHYDROLASE-RELATED DOMAIN-CONTAINING PROTEIN"/>
    <property type="match status" value="1"/>
</dbReference>
<dbReference type="Pfam" id="PF01979">
    <property type="entry name" value="Amidohydro_1"/>
    <property type="match status" value="1"/>
</dbReference>
<evidence type="ECO:0000259" key="2">
    <source>
        <dbReference type="Pfam" id="PF01979"/>
    </source>
</evidence>
<dbReference type="InterPro" id="IPR010252">
    <property type="entry name" value="HutF"/>
</dbReference>
<sequence length="442" mass="46951">MSLTYWCERAWLPDGVAGDVLVEIEGTRIARIEQGPPPASAVRLPGLTIPGLANAHSHAFHRALRGAAQEGKGDFWTWRERMYEVAARLDPHSYLRLATAVYAEMALAGVTCVGEFHYLHHDQDGRPYRDDPNAMGHALVRAARAAGLRITLLDTCYLSGGIGVPLSGVQLRFSDGDAERWAARAEGLAGEYEGQSDVEIGAAIHSVRGVPPEQMPVVADFSHRHAAPLHVHVSEQRAENTACVETYAATPVQVLHERGVLGPRSTVVHATHLTDVDIELLGQSGTYICMCPTTERDLADGIGPARAASERGARITLGSDSHAVIDLFEEARAVELDERLATEKRGHWPAADLLAAATSGGHTSLGFPDAGQLVPGAWADLVSVRLDSVRTAGASGLEAVVYAATAADVHSVVSGGRQVVAEGRHVLGDVGSMLAEAIGSLR</sequence>
<dbReference type="NCBIfam" id="TIGR02022">
    <property type="entry name" value="hutF"/>
    <property type="match status" value="1"/>
</dbReference>
<proteinExistence type="predicted"/>
<dbReference type="EMBL" id="JBHSPA010000071">
    <property type="protein sequence ID" value="MFC5831951.1"/>
    <property type="molecule type" value="Genomic_DNA"/>
</dbReference>
<dbReference type="InterPro" id="IPR032466">
    <property type="entry name" value="Metal_Hydrolase"/>
</dbReference>
<dbReference type="InterPro" id="IPR006680">
    <property type="entry name" value="Amidohydro-rel"/>
</dbReference>
<dbReference type="Gene3D" id="3.20.20.140">
    <property type="entry name" value="Metal-dependent hydrolases"/>
    <property type="match status" value="1"/>
</dbReference>
<dbReference type="InterPro" id="IPR050287">
    <property type="entry name" value="MTA/SAH_deaminase"/>
</dbReference>
<dbReference type="PANTHER" id="PTHR43794">
    <property type="entry name" value="AMINOHYDROLASE SSNA-RELATED"/>
    <property type="match status" value="1"/>
</dbReference>
<dbReference type="RefSeq" id="WP_379521407.1">
    <property type="nucleotide sequence ID" value="NZ_JBHSPA010000071.1"/>
</dbReference>
<gene>
    <name evidence="3" type="ORF">ACFPZ3_49570</name>
</gene>